<dbReference type="PANTHER" id="PTHR43685:SF2">
    <property type="entry name" value="GLYCOSYLTRANSFERASE 2-LIKE DOMAIN-CONTAINING PROTEIN"/>
    <property type="match status" value="1"/>
</dbReference>
<dbReference type="InterPro" id="IPR029044">
    <property type="entry name" value="Nucleotide-diphossugar_trans"/>
</dbReference>
<evidence type="ECO:0000313" key="6">
    <source>
        <dbReference type="Proteomes" id="UP000214646"/>
    </source>
</evidence>
<dbReference type="Pfam" id="PF00535">
    <property type="entry name" value="Glycos_transf_2"/>
    <property type="match status" value="1"/>
</dbReference>
<evidence type="ECO:0000256" key="2">
    <source>
        <dbReference type="ARBA" id="ARBA00022737"/>
    </source>
</evidence>
<reference evidence="6" key="1">
    <citation type="submission" date="2017-06" db="EMBL/GenBank/DDBJ databases">
        <title>Genome analysis of Fimbriiglobus ruber SP5, the first member of the order Planctomycetales with confirmed chitinolytic capability.</title>
        <authorList>
            <person name="Ravin N.V."/>
            <person name="Rakitin A.L."/>
            <person name="Ivanova A.A."/>
            <person name="Beletsky A.V."/>
            <person name="Kulichevskaya I.S."/>
            <person name="Mardanov A.V."/>
            <person name="Dedysh S.N."/>
        </authorList>
    </citation>
    <scope>NUCLEOTIDE SEQUENCE [LARGE SCALE GENOMIC DNA]</scope>
    <source>
        <strain evidence="6">SP5</strain>
    </source>
</reference>
<accession>A0A225DHR0</accession>
<dbReference type="Proteomes" id="UP000214646">
    <property type="component" value="Unassembled WGS sequence"/>
</dbReference>
<dbReference type="Gene3D" id="2.160.10.10">
    <property type="entry name" value="Hexapeptide repeat proteins"/>
    <property type="match status" value="1"/>
</dbReference>
<dbReference type="InterPro" id="IPR050834">
    <property type="entry name" value="Glycosyltransf_2"/>
</dbReference>
<comment type="caution">
    <text evidence="5">The sequence shown here is derived from an EMBL/GenBank/DDBJ whole genome shotgun (WGS) entry which is preliminary data.</text>
</comment>
<dbReference type="Pfam" id="PF00132">
    <property type="entry name" value="Hexapep"/>
    <property type="match status" value="1"/>
</dbReference>
<evidence type="ECO:0000256" key="3">
    <source>
        <dbReference type="ARBA" id="ARBA00023315"/>
    </source>
</evidence>
<keyword evidence="1 5" id="KW-0808">Transferase</keyword>
<dbReference type="GO" id="GO:0016746">
    <property type="term" value="F:acyltransferase activity"/>
    <property type="evidence" value="ECO:0007669"/>
    <property type="project" value="UniProtKB-KW"/>
</dbReference>
<proteinExistence type="predicted"/>
<dbReference type="InterPro" id="IPR001173">
    <property type="entry name" value="Glyco_trans_2-like"/>
</dbReference>
<evidence type="ECO:0000313" key="5">
    <source>
        <dbReference type="EMBL" id="OWK41030.1"/>
    </source>
</evidence>
<organism evidence="5 6">
    <name type="scientific">Fimbriiglobus ruber</name>
    <dbReference type="NCBI Taxonomy" id="1908690"/>
    <lineage>
        <taxon>Bacteria</taxon>
        <taxon>Pseudomonadati</taxon>
        <taxon>Planctomycetota</taxon>
        <taxon>Planctomycetia</taxon>
        <taxon>Gemmatales</taxon>
        <taxon>Gemmataceae</taxon>
        <taxon>Fimbriiglobus</taxon>
    </lineage>
</organism>
<dbReference type="InterPro" id="IPR018357">
    <property type="entry name" value="Hexapep_transf_CS"/>
</dbReference>
<feature type="domain" description="Glycosyltransferase 2-like" evidence="4">
    <location>
        <begin position="146"/>
        <end position="260"/>
    </location>
</feature>
<dbReference type="PANTHER" id="PTHR43685">
    <property type="entry name" value="GLYCOSYLTRANSFERASE"/>
    <property type="match status" value="1"/>
</dbReference>
<dbReference type="AlphaFoldDB" id="A0A225DHR0"/>
<keyword evidence="3" id="KW-0012">Acyltransferase</keyword>
<evidence type="ECO:0000256" key="1">
    <source>
        <dbReference type="ARBA" id="ARBA00022679"/>
    </source>
</evidence>
<name>A0A225DHR0_9BACT</name>
<dbReference type="SUPFAM" id="SSF51161">
    <property type="entry name" value="Trimeric LpxA-like enzymes"/>
    <property type="match status" value="1"/>
</dbReference>
<dbReference type="PROSITE" id="PS00101">
    <property type="entry name" value="HEXAPEP_TRANSFERASES"/>
    <property type="match status" value="1"/>
</dbReference>
<dbReference type="Gene3D" id="3.40.50.2000">
    <property type="entry name" value="Glycogen Phosphorylase B"/>
    <property type="match status" value="2"/>
</dbReference>
<keyword evidence="2" id="KW-0677">Repeat</keyword>
<protein>
    <submittedName>
        <fullName evidence="5">Acetyltransferase</fullName>
    </submittedName>
</protein>
<dbReference type="EMBL" id="NIDE01000007">
    <property type="protein sequence ID" value="OWK41030.1"/>
    <property type="molecule type" value="Genomic_DNA"/>
</dbReference>
<dbReference type="InterPro" id="IPR011004">
    <property type="entry name" value="Trimer_LpxA-like_sf"/>
</dbReference>
<gene>
    <name evidence="5" type="ORF">FRUB_04922</name>
</gene>
<keyword evidence="6" id="KW-1185">Reference proteome</keyword>
<dbReference type="SUPFAM" id="SSF53448">
    <property type="entry name" value="Nucleotide-diphospho-sugar transferases"/>
    <property type="match status" value="1"/>
</dbReference>
<dbReference type="Pfam" id="PF13692">
    <property type="entry name" value="Glyco_trans_1_4"/>
    <property type="match status" value="1"/>
</dbReference>
<dbReference type="SUPFAM" id="SSF53756">
    <property type="entry name" value="UDP-Glycosyltransferase/glycogen phosphorylase"/>
    <property type="match status" value="1"/>
</dbReference>
<dbReference type="Gene3D" id="3.90.550.10">
    <property type="entry name" value="Spore Coat Polysaccharide Biosynthesis Protein SpsA, Chain A"/>
    <property type="match status" value="1"/>
</dbReference>
<dbReference type="InterPro" id="IPR001451">
    <property type="entry name" value="Hexapep"/>
</dbReference>
<evidence type="ECO:0000259" key="4">
    <source>
        <dbReference type="Pfam" id="PF00535"/>
    </source>
</evidence>
<sequence length="799" mass="86697">MHPGYVSGTKGDITVGNDVWIGAFAIVLSGVTIGDGAVVGAAAVVAKDVPPYAVVVGNPARVVKHRFDPDMVAQLLAIRWWDWPEDRVKTAADLIWSDRVAEFVAQYRAGVPAENIPPLVPTSSLSGTGDTVAPHEPARPPAPAFSVVMPVYNGTRFLDRAINSLRRQTFAAWELLVVDDASTDASAARLDARAAADPRIRVFRHPDNRGPSAARNTALRAARGEWIAYLDCDDEFAPDHLAQAHGQLGDADVLMFRYDVVEERPGHPHFGRTTTHDPATGLHRIQVVGGDTIAVPLGVIHRKELLDRAGYFDESLGRFQGQSEDADLWRRFARVGARIIPVPAVSGRYHVRADSLARARPPAPATVHDDSPLGGVWVDDGPEVVSSPGLDPRVTRPRVMFASYHCYQDPTGEAALCARDLFTSLTARGWICEVFTGPALDDPSAPPIGFHLRGRPGVRTLLGTAGPLGFSLYSETIPGGLPVTVFASDPPAAARPPSTAEAKTFLAVLKDYLEKFRPDVVLTNGHDLASAGIATLARRAGAKVGFWLNDFTHPDPRSLGGYDAVIVPSEFSRVHHRALLGIDCVVLPPVIDPIRVTVDRTQGREHVTFVSPEPTKGVFWFARIADVLGRSRPDIPLQIVAGSSQEDWINVCGVNRNEVPSIRVMANAPNRQQFFHRSKLILMPSVVQESFGRVEVEAMLNGIPVIASDRGALPEVVGAGGKCIPIPTQSTADTRTLPTTAEVEKWVAVIIRLWDNPTEYSTASEAARKTAIRWHPDVVVPRWEKFLAHFPAVVQVRPL</sequence>